<sequence length="172" mass="20331">MKIDEVGQTIYNDSELVSMLYTNPNLDLSLFTVAHEDALLFNDSVSETYSEFPKVKEYKPFFGSIEEFHFNNQQTWFMPEEYHNMDIAQWVMDQCKTDAELQRVGEELLLYQDRNLFLLLKQLKYIVDTWRKNGVVWGVGRGSSVASYVLYLIGIHKINSMYYDLDIHEFLR</sequence>
<evidence type="ECO:0000313" key="2">
    <source>
        <dbReference type="EMBL" id="CAB4133590.1"/>
    </source>
</evidence>
<organism evidence="2">
    <name type="scientific">uncultured Caudovirales phage</name>
    <dbReference type="NCBI Taxonomy" id="2100421"/>
    <lineage>
        <taxon>Viruses</taxon>
        <taxon>Duplodnaviria</taxon>
        <taxon>Heunggongvirae</taxon>
        <taxon>Uroviricota</taxon>
        <taxon>Caudoviricetes</taxon>
        <taxon>Peduoviridae</taxon>
        <taxon>Maltschvirus</taxon>
        <taxon>Maltschvirus maltsch</taxon>
    </lineage>
</organism>
<protein>
    <submittedName>
        <fullName evidence="2">Bacterial DNA polymerase III, alpha subunit</fullName>
    </submittedName>
</protein>
<name>A0A6J5LKS9_9CAUD</name>
<dbReference type="Pfam" id="PF07733">
    <property type="entry name" value="DNA_pol3_alpha"/>
    <property type="match status" value="1"/>
</dbReference>
<dbReference type="GO" id="GO:0006260">
    <property type="term" value="P:DNA replication"/>
    <property type="evidence" value="ECO:0007669"/>
    <property type="project" value="InterPro"/>
</dbReference>
<feature type="domain" description="Bacterial DNA polymerase III alpha subunit NTPase" evidence="1">
    <location>
        <begin position="103"/>
        <end position="171"/>
    </location>
</feature>
<accession>A0A6J5LKS9</accession>
<dbReference type="InterPro" id="IPR011708">
    <property type="entry name" value="DNA_pol3_alpha_NTPase_dom"/>
</dbReference>
<gene>
    <name evidence="2" type="ORF">UFOVP257_312</name>
</gene>
<dbReference type="EMBL" id="LR796274">
    <property type="protein sequence ID" value="CAB4133590.1"/>
    <property type="molecule type" value="Genomic_DNA"/>
</dbReference>
<dbReference type="GO" id="GO:0008408">
    <property type="term" value="F:3'-5' exonuclease activity"/>
    <property type="evidence" value="ECO:0007669"/>
    <property type="project" value="InterPro"/>
</dbReference>
<proteinExistence type="predicted"/>
<reference evidence="2" key="1">
    <citation type="submission" date="2020-04" db="EMBL/GenBank/DDBJ databases">
        <authorList>
            <person name="Chiriac C."/>
            <person name="Salcher M."/>
            <person name="Ghai R."/>
            <person name="Kavagutti S V."/>
        </authorList>
    </citation>
    <scope>NUCLEOTIDE SEQUENCE</scope>
</reference>
<evidence type="ECO:0000259" key="1">
    <source>
        <dbReference type="Pfam" id="PF07733"/>
    </source>
</evidence>